<evidence type="ECO:0000259" key="5">
    <source>
        <dbReference type="SMART" id="SM00858"/>
    </source>
</evidence>
<evidence type="ECO:0000256" key="1">
    <source>
        <dbReference type="ARBA" id="ARBA00004418"/>
    </source>
</evidence>
<evidence type="ECO:0000256" key="2">
    <source>
        <dbReference type="ARBA" id="ARBA00022729"/>
    </source>
</evidence>
<organism evidence="6 7">
    <name type="scientific">Pseudoprimorskyibacter insulae</name>
    <dbReference type="NCBI Taxonomy" id="1695997"/>
    <lineage>
        <taxon>Bacteria</taxon>
        <taxon>Pseudomonadati</taxon>
        <taxon>Pseudomonadota</taxon>
        <taxon>Alphaproteobacteria</taxon>
        <taxon>Rhodobacterales</taxon>
        <taxon>Paracoccaceae</taxon>
        <taxon>Pseudoprimorskyibacter</taxon>
    </lineage>
</organism>
<evidence type="ECO:0000313" key="6">
    <source>
        <dbReference type="EMBL" id="SPF81217.1"/>
    </source>
</evidence>
<evidence type="ECO:0000256" key="4">
    <source>
        <dbReference type="RuleBase" id="RU362063"/>
    </source>
</evidence>
<keyword evidence="2 4" id="KW-0732">Signal</keyword>
<dbReference type="InterPro" id="IPR013974">
    <property type="entry name" value="SAF"/>
</dbReference>
<dbReference type="NCBIfam" id="TIGR03170">
    <property type="entry name" value="flgA_cterm"/>
    <property type="match status" value="1"/>
</dbReference>
<dbReference type="PANTHER" id="PTHR36307">
    <property type="entry name" value="FLAGELLA BASAL BODY P-RING FORMATION PROTEIN FLGA"/>
    <property type="match status" value="1"/>
</dbReference>
<accession>A0A2R8AZ21</accession>
<feature type="signal peptide" evidence="4">
    <location>
        <begin position="1"/>
        <end position="17"/>
    </location>
</feature>
<dbReference type="Gene3D" id="2.30.30.760">
    <property type="match status" value="1"/>
</dbReference>
<dbReference type="EMBL" id="OMOJ01000007">
    <property type="protein sequence ID" value="SPF81217.1"/>
    <property type="molecule type" value="Genomic_DNA"/>
</dbReference>
<dbReference type="GO" id="GO:0044780">
    <property type="term" value="P:bacterial-type flagellum assembly"/>
    <property type="evidence" value="ECO:0007669"/>
    <property type="project" value="InterPro"/>
</dbReference>
<reference evidence="7" key="1">
    <citation type="submission" date="2018-03" db="EMBL/GenBank/DDBJ databases">
        <authorList>
            <person name="Rodrigo-Torres L."/>
            <person name="Arahal R. D."/>
            <person name="Lucena T."/>
        </authorList>
    </citation>
    <scope>NUCLEOTIDE SEQUENCE [LARGE SCALE GENOMIC DNA]</scope>
    <source>
        <strain evidence="7">CECT 8871</strain>
    </source>
</reference>
<sequence length="137" mass="14732">MRFLTIIAVIWAAPAMADTVVAARTLRPSDIIMAADIGVVRQTVAGTYQHPDEVLGQEARVVIYAGRPLRRGDIGAPAMVERNQLVELRYRTGGLEITTEARALGRGGLGERVRVMNQASRTTLTALVAAPGLLIVE</sequence>
<comment type="similarity">
    <text evidence="4">Belongs to the FlgA family.</text>
</comment>
<dbReference type="InterPro" id="IPR039246">
    <property type="entry name" value="Flagellar_FlgA"/>
</dbReference>
<protein>
    <recommendedName>
        <fullName evidence="4">Flagella basal body P-ring formation protein FlgA</fullName>
    </recommendedName>
</protein>
<gene>
    <name evidence="6" type="ORF">PRI8871_03039</name>
</gene>
<dbReference type="SMART" id="SM00858">
    <property type="entry name" value="SAF"/>
    <property type="match status" value="1"/>
</dbReference>
<name>A0A2R8AZ21_9RHOB</name>
<evidence type="ECO:0000313" key="7">
    <source>
        <dbReference type="Proteomes" id="UP000244904"/>
    </source>
</evidence>
<comment type="function">
    <text evidence="4">Involved in the assembly process of the P-ring formation. It may associate with FlgF on the rod constituting a structure essential for the P-ring assembly or may act as a modulator protein for the P-ring assembly.</text>
</comment>
<dbReference type="AlphaFoldDB" id="A0A2R8AZ21"/>
<dbReference type="InterPro" id="IPR017585">
    <property type="entry name" value="SAF_FlgA"/>
</dbReference>
<comment type="subcellular location">
    <subcellularLocation>
        <location evidence="1 4">Periplasm</location>
    </subcellularLocation>
</comment>
<proteinExistence type="inferred from homology"/>
<dbReference type="Proteomes" id="UP000244904">
    <property type="component" value="Unassembled WGS sequence"/>
</dbReference>
<keyword evidence="3 4" id="KW-0574">Periplasm</keyword>
<keyword evidence="4" id="KW-1005">Bacterial flagellum biogenesis</keyword>
<feature type="domain" description="SAF" evidence="5">
    <location>
        <begin position="17"/>
        <end position="75"/>
    </location>
</feature>
<feature type="chain" id="PRO_5015213537" description="Flagella basal body P-ring formation protein FlgA" evidence="4">
    <location>
        <begin position="18"/>
        <end position="137"/>
    </location>
</feature>
<dbReference type="RefSeq" id="WP_108887066.1">
    <property type="nucleotide sequence ID" value="NZ_OMOJ01000007.1"/>
</dbReference>
<dbReference type="PANTHER" id="PTHR36307:SF1">
    <property type="entry name" value="FLAGELLA BASAL BODY P-RING FORMATION PROTEIN FLGA"/>
    <property type="match status" value="1"/>
</dbReference>
<dbReference type="OrthoDB" id="7619725at2"/>
<evidence type="ECO:0000256" key="3">
    <source>
        <dbReference type="ARBA" id="ARBA00022764"/>
    </source>
</evidence>
<keyword evidence="7" id="KW-1185">Reference proteome</keyword>
<dbReference type="Pfam" id="PF13144">
    <property type="entry name" value="ChapFlgA"/>
    <property type="match status" value="1"/>
</dbReference>
<dbReference type="CDD" id="cd11614">
    <property type="entry name" value="SAF_CpaB_FlgA_like"/>
    <property type="match status" value="1"/>
</dbReference>
<dbReference type="Gene3D" id="3.90.1210.10">
    <property type="entry name" value="Antifreeze-like/N-acetylneuraminic acid synthase C-terminal domain"/>
    <property type="match status" value="1"/>
</dbReference>
<dbReference type="GO" id="GO:0042597">
    <property type="term" value="C:periplasmic space"/>
    <property type="evidence" value="ECO:0007669"/>
    <property type="project" value="UniProtKB-SubCell"/>
</dbReference>